<dbReference type="EMBL" id="FNQR01000003">
    <property type="protein sequence ID" value="SEA15735.1"/>
    <property type="molecule type" value="Genomic_DNA"/>
</dbReference>
<evidence type="ECO:0000313" key="2">
    <source>
        <dbReference type="Proteomes" id="UP000198584"/>
    </source>
</evidence>
<evidence type="ECO:0008006" key="3">
    <source>
        <dbReference type="Google" id="ProtNLM"/>
    </source>
</evidence>
<sequence>MINQYTLDRFEGFYAVLVDKGNEHNELMVLKERLIAFAKVGDTLAIDFDSIGNLKHVEIIPKEKADSEEPEKEKELEGL</sequence>
<accession>A0A1H3YVZ0</accession>
<gene>
    <name evidence="1" type="ORF">SAMN05421743_10346</name>
</gene>
<organism evidence="1 2">
    <name type="scientific">Thalassobacillus cyri</name>
    <dbReference type="NCBI Taxonomy" id="571932"/>
    <lineage>
        <taxon>Bacteria</taxon>
        <taxon>Bacillati</taxon>
        <taxon>Bacillota</taxon>
        <taxon>Bacilli</taxon>
        <taxon>Bacillales</taxon>
        <taxon>Bacillaceae</taxon>
        <taxon>Thalassobacillus</taxon>
    </lineage>
</organism>
<dbReference type="AlphaFoldDB" id="A0A1H3YVZ0"/>
<name>A0A1H3YVZ0_9BACI</name>
<evidence type="ECO:0000313" key="1">
    <source>
        <dbReference type="EMBL" id="SEA15735.1"/>
    </source>
</evidence>
<dbReference type="Proteomes" id="UP000198584">
    <property type="component" value="Unassembled WGS sequence"/>
</dbReference>
<keyword evidence="2" id="KW-1185">Reference proteome</keyword>
<proteinExistence type="predicted"/>
<reference evidence="1 2" key="1">
    <citation type="submission" date="2016-10" db="EMBL/GenBank/DDBJ databases">
        <authorList>
            <person name="de Groot N.N."/>
        </authorList>
    </citation>
    <scope>NUCLEOTIDE SEQUENCE [LARGE SCALE GENOMIC DNA]</scope>
    <source>
        <strain evidence="1 2">CCM7597</strain>
    </source>
</reference>
<dbReference type="STRING" id="571932.SAMN05421743_10346"/>
<dbReference type="RefSeq" id="WP_245728818.1">
    <property type="nucleotide sequence ID" value="NZ_FNQR01000003.1"/>
</dbReference>
<protein>
    <recommendedName>
        <fullName evidence="3">DUF3006 domain-containing protein</fullName>
    </recommendedName>
</protein>